<dbReference type="GO" id="GO:0005524">
    <property type="term" value="F:ATP binding"/>
    <property type="evidence" value="ECO:0007669"/>
    <property type="project" value="UniProtKB-KW"/>
</dbReference>
<dbReference type="PRINTS" id="PR00326">
    <property type="entry name" value="GTP1OBG"/>
</dbReference>
<evidence type="ECO:0000259" key="5">
    <source>
        <dbReference type="PROSITE" id="PS51880"/>
    </source>
</evidence>
<dbReference type="InterPro" id="IPR027417">
    <property type="entry name" value="P-loop_NTPase"/>
</dbReference>
<dbReference type="GO" id="GO:0046872">
    <property type="term" value="F:metal ion binding"/>
    <property type="evidence" value="ECO:0007669"/>
    <property type="project" value="UniProtKB-KW"/>
</dbReference>
<feature type="domain" description="TGS" evidence="5">
    <location>
        <begin position="274"/>
        <end position="357"/>
    </location>
</feature>
<evidence type="ECO:0000313" key="6">
    <source>
        <dbReference type="EMBL" id="QPM68470.1"/>
    </source>
</evidence>
<dbReference type="FunFam" id="3.10.20.30:FF:000001">
    <property type="entry name" value="Ribosome-binding ATPase YchF"/>
    <property type="match status" value="1"/>
</dbReference>
<dbReference type="Gene3D" id="3.10.20.30">
    <property type="match status" value="1"/>
</dbReference>
<dbReference type="KEGG" id="alam:RT761_01691"/>
<evidence type="ECO:0000256" key="1">
    <source>
        <dbReference type="ARBA" id="ARBA00001946"/>
    </source>
</evidence>
<dbReference type="GO" id="GO:0016887">
    <property type="term" value="F:ATP hydrolysis activity"/>
    <property type="evidence" value="ECO:0007669"/>
    <property type="project" value="InterPro"/>
</dbReference>
<dbReference type="Proteomes" id="UP000594463">
    <property type="component" value="Chromosome"/>
</dbReference>
<evidence type="ECO:0000256" key="2">
    <source>
        <dbReference type="ARBA" id="ARBA00022723"/>
    </source>
</evidence>
<dbReference type="EMBL" id="CP065383">
    <property type="protein sequence ID" value="QPM68470.1"/>
    <property type="molecule type" value="Genomic_DNA"/>
</dbReference>
<dbReference type="RefSeq" id="WP_218110975.1">
    <property type="nucleotide sequence ID" value="NZ_CP065383.1"/>
</dbReference>
<comment type="cofactor">
    <cofactor evidence="1">
        <name>Mg(2+)</name>
        <dbReference type="ChEBI" id="CHEBI:18420"/>
    </cofactor>
</comment>
<dbReference type="PROSITE" id="PS51880">
    <property type="entry name" value="TGS"/>
    <property type="match status" value="1"/>
</dbReference>
<keyword evidence="3" id="KW-0547">Nucleotide-binding</keyword>
<dbReference type="Gene3D" id="1.10.150.300">
    <property type="entry name" value="TGS-like domain"/>
    <property type="match status" value="1"/>
</dbReference>
<dbReference type="PANTHER" id="PTHR23305">
    <property type="entry name" value="OBG GTPASE FAMILY"/>
    <property type="match status" value="1"/>
</dbReference>
<keyword evidence="2" id="KW-0479">Metal-binding</keyword>
<dbReference type="GO" id="GO:0005737">
    <property type="term" value="C:cytoplasm"/>
    <property type="evidence" value="ECO:0007669"/>
    <property type="project" value="TreeGrafter"/>
</dbReference>
<protein>
    <submittedName>
        <fullName evidence="6">Ribosome-binding ATPase YchF</fullName>
    </submittedName>
</protein>
<dbReference type="InterPro" id="IPR012675">
    <property type="entry name" value="Beta-grasp_dom_sf"/>
</dbReference>
<dbReference type="AlphaFoldDB" id="A0A7T1F3J1"/>
<dbReference type="InterPro" id="IPR023192">
    <property type="entry name" value="TGS-like_dom_sf"/>
</dbReference>
<evidence type="ECO:0000256" key="3">
    <source>
        <dbReference type="ARBA" id="ARBA00022741"/>
    </source>
</evidence>
<dbReference type="PANTHER" id="PTHR23305:SF18">
    <property type="entry name" value="OBG-TYPE G DOMAIN-CONTAINING PROTEIN"/>
    <property type="match status" value="1"/>
</dbReference>
<name>A0A7T1F3J1_ATRLM</name>
<dbReference type="InterPro" id="IPR004095">
    <property type="entry name" value="TGS"/>
</dbReference>
<evidence type="ECO:0000256" key="4">
    <source>
        <dbReference type="ARBA" id="ARBA00022840"/>
    </source>
</evidence>
<dbReference type="Gene3D" id="3.40.50.300">
    <property type="entry name" value="P-loop containing nucleotide triphosphate hydrolases"/>
    <property type="match status" value="1"/>
</dbReference>
<evidence type="ECO:0000313" key="7">
    <source>
        <dbReference type="Proteomes" id="UP000594463"/>
    </source>
</evidence>
<dbReference type="InterPro" id="IPR013029">
    <property type="entry name" value="YchF_C"/>
</dbReference>
<accession>A0A7T1F3J1</accession>
<dbReference type="GO" id="GO:0005525">
    <property type="term" value="F:GTP binding"/>
    <property type="evidence" value="ECO:0007669"/>
    <property type="project" value="InterPro"/>
</dbReference>
<keyword evidence="7" id="KW-1185">Reference proteome</keyword>
<organism evidence="6 7">
    <name type="scientific">Atribacter laminatus</name>
    <dbReference type="NCBI Taxonomy" id="2847778"/>
    <lineage>
        <taxon>Bacteria</taxon>
        <taxon>Pseudomonadati</taxon>
        <taxon>Atribacterota</taxon>
        <taxon>Atribacteria</taxon>
        <taxon>Atribacterales</taxon>
        <taxon>Atribacteraceae</taxon>
        <taxon>Atribacter</taxon>
    </lineage>
</organism>
<gene>
    <name evidence="6" type="primary">ychF</name>
    <name evidence="6" type="ORF">RT761_01691</name>
</gene>
<dbReference type="SUPFAM" id="SSF52540">
    <property type="entry name" value="P-loop containing nucleoside triphosphate hydrolases"/>
    <property type="match status" value="1"/>
</dbReference>
<proteinExistence type="predicted"/>
<dbReference type="InterPro" id="IPR012676">
    <property type="entry name" value="TGS-like"/>
</dbReference>
<reference evidence="6 7" key="1">
    <citation type="journal article" date="2021" name="Nat. Commun.">
        <title>Isolation of a member of the candidate phylum Atribacteria reveals a unique cell membrane structure.</title>
        <authorList>
            <person name="Taiki K."/>
            <person name="Nobu M.K."/>
            <person name="Kusada H."/>
            <person name="Meng X.-Y."/>
            <person name="Hosoki N."/>
            <person name="Uematsu K."/>
            <person name="Yoshioka H."/>
            <person name="Kamagata Y."/>
            <person name="Tamaki H."/>
        </authorList>
    </citation>
    <scope>NUCLEOTIDE SEQUENCE [LARGE SCALE GENOMIC DNA]</scope>
    <source>
        <strain evidence="6 7">RT761</strain>
    </source>
</reference>
<dbReference type="InterPro" id="IPR004396">
    <property type="entry name" value="ATPase_YchF/OLA1"/>
</dbReference>
<dbReference type="SUPFAM" id="SSF81271">
    <property type="entry name" value="TGS-like"/>
    <property type="match status" value="1"/>
</dbReference>
<keyword evidence="4" id="KW-0067">ATP-binding</keyword>
<dbReference type="InterPro" id="IPR006073">
    <property type="entry name" value="GTP-bd"/>
</dbReference>
<dbReference type="Pfam" id="PF06071">
    <property type="entry name" value="YchF-GTPase_C"/>
    <property type="match status" value="1"/>
</dbReference>
<dbReference type="PIRSF" id="PIRSF006641">
    <property type="entry name" value="CHP00092"/>
    <property type="match status" value="1"/>
</dbReference>
<sequence length="359" mass="41071">MKIGMFGLPLTGKTTIFSLLAGIPYDSSFKTEADEKISRIKDERLDILAKMYNPQRIVYASLDFVDIPSFDMAADKKEKNKIFQMIQNVDALLLVIRAFRNDQVPFPLGAETPRQQLEALRTELIIRDMEVVENRILRLQEQKRKKKPTPEEEREEVLLGMIQKELEDGNFASRLQLTNEDKKVLGSLACFTLKPIITVVNVDDEHLSKDVFPGKQLILDECIKQNFAFLIISGKIESELIELDEEARKEFMTELNIQKTGIERLAKVVFDHIGFISFFTVGKDEVRSWTIERGTTMKMAAAKIHTDLARGFIKAEVMKFSDLIRLETEEKVKQAGLWKLAGKEEIVEDADIITIRSSL</sequence>